<dbReference type="GO" id="GO:0003723">
    <property type="term" value="F:RNA binding"/>
    <property type="evidence" value="ECO:0007669"/>
    <property type="project" value="UniProtKB-UniRule"/>
</dbReference>
<name>D2JWV8_9TREE</name>
<dbReference type="GO" id="GO:0016282">
    <property type="term" value="C:eukaryotic 43S preinitiation complex"/>
    <property type="evidence" value="ECO:0007669"/>
    <property type="project" value="UniProtKB-UniRule"/>
</dbReference>
<dbReference type="GO" id="GO:0003743">
    <property type="term" value="F:translation initiation factor activity"/>
    <property type="evidence" value="ECO:0007669"/>
    <property type="project" value="UniProtKB-UniRule"/>
</dbReference>
<comment type="function">
    <text evidence="5">RNA-binding component of the eukaryotic translation initiation factor 3 (eIF-3) complex, which is involved in protein synthesis of a specialized repertoire of mRNAs and, together with other initiation factors, stimulates binding of mRNA and methionyl-tRNAi to the 40S ribosome. The eIF-3 complex specifically targets and initiates translation of a subset of mRNAs involved in cell proliferation.</text>
</comment>
<feature type="domain" description="Translation initiation factor beta propellor-like" evidence="7">
    <location>
        <begin position="407"/>
        <end position="627"/>
    </location>
</feature>
<proteinExistence type="inferred from homology"/>
<evidence type="ECO:0000256" key="6">
    <source>
        <dbReference type="PIRNR" id="PIRNR036424"/>
    </source>
</evidence>
<dbReference type="Gene3D" id="2.130.10.10">
    <property type="entry name" value="YVTN repeat-like/Quinoprotein amine dehydrogenase"/>
    <property type="match status" value="2"/>
</dbReference>
<dbReference type="Pfam" id="PF08662">
    <property type="entry name" value="eIF2A"/>
    <property type="match status" value="1"/>
</dbReference>
<sequence>MSDIEPSDYTEDELLAIEAELEAGYHEIEEKYVTNAQKGLESLLVVDNVPVVDEGKRQRLVERLKQTFSKAGAPIQEDDIFMPWDSASNVSKGVLDGVSFGKNVLRINRFSDIEHFALMSFGQSDLPKGWKVKDYVEKNHLRSWLGDRSGRDQYLTFQDTDVSLWWNGKNGVAEPVRDSSGKPIKNNKWGELYLQWSPLGTYLASLHRVGVALWSGPKLDGPIGVDVLRFTHPNVRLIQFSPCENYLITWSEEPIVIYDTHPNSSILQETFGPEDEGNQFVVWDIKTSRVLRTFPGDKPSSAENTQSRISWPIFKWSPDDAYVAKCNAGVGISVYELPSMGLLDKKSIKIEGVQDFEWCPMSTKDMSKKKDSQDKQCTLVYWTPEAQNQPARVNLMSVPCRNVLRSKNLFNVTDCKFYWQSDGDFLCVKVDRHARKAKSKKATFCNLEIFRMREKDFPVEVLEFKDYVPQFAWEPAGTRFAIVLNSDQNLPAVVGTAAKYSIDFFQLDPKKGDFLSVKRLENKMANTLAWSPKGRHIALATIGSSNKFDIEFCDLDFTVDEKRETTTNVTLLGTGEHFGITEIAWDPSGRYVVTSASMWRQSPEPGFCIWDFKGQQLLQKSKDRFKQFLWRPRPPTLLSKEQIKTVRKDLREFSRQFDEEDTAEENRGSAEKLSQRRREISEWNAWRARNNERLVSIRLSRGKAKADFSSSDLEAKVEEWVEELIDDTETIVS</sequence>
<dbReference type="GO" id="GO:0005852">
    <property type="term" value="C:eukaryotic translation initiation factor 3 complex"/>
    <property type="evidence" value="ECO:0007669"/>
    <property type="project" value="UniProtKB-UniRule"/>
</dbReference>
<dbReference type="InterPro" id="IPR013979">
    <property type="entry name" value="TIF_beta_prop-like"/>
</dbReference>
<evidence type="ECO:0000256" key="4">
    <source>
        <dbReference type="ARBA" id="ARBA00022917"/>
    </source>
</evidence>
<dbReference type="VEuPathDB" id="FungiDB:L203_06379"/>
<dbReference type="GO" id="GO:0001732">
    <property type="term" value="P:formation of cytoplasmic translation initiation complex"/>
    <property type="evidence" value="ECO:0007669"/>
    <property type="project" value="UniProtKB-UniRule"/>
</dbReference>
<evidence type="ECO:0000256" key="5">
    <source>
        <dbReference type="HAMAP-Rule" id="MF_03001"/>
    </source>
</evidence>
<dbReference type="GO" id="GO:0031369">
    <property type="term" value="F:translation initiation factor binding"/>
    <property type="evidence" value="ECO:0007669"/>
    <property type="project" value="InterPro"/>
</dbReference>
<reference evidence="8" key="1">
    <citation type="journal article" date="2010" name="PLoS ONE">
        <title>Morphological and genomic characterization of Filobasidiella depauperata: a homothallic sibling species of the pathogenic cryptococcus species complex.</title>
        <authorList>
            <person name="Rodriguez-Carres M."/>
            <person name="Findley K."/>
            <person name="Sun S."/>
            <person name="Dietrich F.S."/>
            <person name="Heitman J."/>
        </authorList>
    </citation>
    <scope>NUCLEOTIDE SEQUENCE</scope>
    <source>
        <strain evidence="8">CBS7855</strain>
    </source>
</reference>
<keyword evidence="2 5" id="KW-0396">Initiation factor</keyword>
<evidence type="ECO:0000256" key="1">
    <source>
        <dbReference type="ARBA" id="ARBA00022490"/>
    </source>
</evidence>
<evidence type="ECO:0000256" key="3">
    <source>
        <dbReference type="ARBA" id="ARBA00022884"/>
    </source>
</evidence>
<dbReference type="InterPro" id="IPR011400">
    <property type="entry name" value="EIF3B"/>
</dbReference>
<dbReference type="PIRSF" id="PIRSF036424">
    <property type="entry name" value="eIF3b"/>
    <property type="match status" value="1"/>
</dbReference>
<dbReference type="InterPro" id="IPR015943">
    <property type="entry name" value="WD40/YVTN_repeat-like_dom_sf"/>
</dbReference>
<accession>D2JWV8</accession>
<evidence type="ECO:0000256" key="2">
    <source>
        <dbReference type="ARBA" id="ARBA00022540"/>
    </source>
</evidence>
<keyword evidence="3 5" id="KW-0694">RNA-binding</keyword>
<dbReference type="VEuPathDB" id="FungiDB:L204_01818"/>
<dbReference type="PANTHER" id="PTHR14068">
    <property type="entry name" value="EUKARYOTIC TRANSLATION INITIATION FACTOR 3 EIF3 -RELATED"/>
    <property type="match status" value="1"/>
</dbReference>
<protein>
    <recommendedName>
        <fullName evidence="5">Eukaryotic translation initiation factor 3 subunit B</fullName>
        <shortName evidence="5">eIF3b</shortName>
    </recommendedName>
    <alternativeName>
        <fullName evidence="5">Eukaryotic translation initiation factor 3 90 kDa subunit homolog</fullName>
        <shortName evidence="5">eIF3 p90</shortName>
    </alternativeName>
    <alternativeName>
        <fullName evidence="5">Translation initiation factor eIF3, p90 subunit homolog</fullName>
    </alternativeName>
</protein>
<dbReference type="PANTHER" id="PTHR14068:SF0">
    <property type="entry name" value="EUKARYOTIC TRANSLATION INITIATION FACTOR 3 SUBUNIT B"/>
    <property type="match status" value="1"/>
</dbReference>
<evidence type="ECO:0000313" key="8">
    <source>
        <dbReference type="EMBL" id="ACZ80661.1"/>
    </source>
</evidence>
<dbReference type="EMBL" id="GU131349">
    <property type="protein sequence ID" value="ACZ80661.1"/>
    <property type="molecule type" value="Genomic_DNA"/>
</dbReference>
<keyword evidence="1 5" id="KW-0963">Cytoplasm</keyword>
<comment type="similarity">
    <text evidence="5 6">Belongs to the eIF-3 subunit B family.</text>
</comment>
<gene>
    <name evidence="5" type="primary">PRT1</name>
</gene>
<evidence type="ECO:0000259" key="7">
    <source>
        <dbReference type="Pfam" id="PF08662"/>
    </source>
</evidence>
<keyword evidence="4 5" id="KW-0648">Protein biosynthesis</keyword>
<dbReference type="HAMAP" id="MF_03001">
    <property type="entry name" value="eIF3b"/>
    <property type="match status" value="1"/>
</dbReference>
<dbReference type="AlphaFoldDB" id="D2JWV8"/>
<dbReference type="GO" id="GO:0033290">
    <property type="term" value="C:eukaryotic 48S preinitiation complex"/>
    <property type="evidence" value="ECO:0007669"/>
    <property type="project" value="UniProtKB-UniRule"/>
</dbReference>
<dbReference type="SUPFAM" id="SSF82171">
    <property type="entry name" value="DPP6 N-terminal domain-like"/>
    <property type="match status" value="1"/>
</dbReference>
<organism evidence="8">
    <name type="scientific">Cryptococcus depauperatus</name>
    <dbReference type="NCBI Taxonomy" id="5208"/>
    <lineage>
        <taxon>Eukaryota</taxon>
        <taxon>Fungi</taxon>
        <taxon>Dikarya</taxon>
        <taxon>Basidiomycota</taxon>
        <taxon>Agaricomycotina</taxon>
        <taxon>Tremellomycetes</taxon>
        <taxon>Tremellales</taxon>
        <taxon>Cryptococcaceae</taxon>
        <taxon>Cryptococcus</taxon>
    </lineage>
</organism>
<comment type="subcellular location">
    <subcellularLocation>
        <location evidence="5 6">Cytoplasm</location>
    </subcellularLocation>
</comment>
<comment type="subunit">
    <text evidence="5 6">Component of the eukaryotic translation initiation factor 3 (eIF-3) complex.</text>
</comment>
<comment type="function">
    <text evidence="6">Component of the eukaryotic translation initiation factor 3 (eIF-3) complex, which is involved in protein synthesis and, together with other initiation factors, stimulates binding of mRNA and methionyl-tRNAi to the 40S ribosome.</text>
</comment>